<evidence type="ECO:0000259" key="2">
    <source>
        <dbReference type="Pfam" id="PF07811"/>
    </source>
</evidence>
<evidence type="ECO:0000313" key="3">
    <source>
        <dbReference type="EMBL" id="GJD96866.1"/>
    </source>
</evidence>
<dbReference type="Pfam" id="PF07811">
    <property type="entry name" value="TadE"/>
    <property type="match status" value="1"/>
</dbReference>
<keyword evidence="1" id="KW-1133">Transmembrane helix</keyword>
<feature type="transmembrane region" description="Helical" evidence="1">
    <location>
        <begin position="12"/>
        <end position="29"/>
    </location>
</feature>
<accession>A0ABQ4S1J2</accession>
<keyword evidence="1" id="KW-0472">Membrane</keyword>
<feature type="domain" description="TadE-like" evidence="2">
    <location>
        <begin position="10"/>
        <end position="44"/>
    </location>
</feature>
<reference evidence="3" key="2">
    <citation type="submission" date="2021-08" db="EMBL/GenBank/DDBJ databases">
        <authorList>
            <person name="Tani A."/>
            <person name="Ola A."/>
            <person name="Ogura Y."/>
            <person name="Katsura K."/>
            <person name="Hayashi T."/>
        </authorList>
    </citation>
    <scope>NUCLEOTIDE SEQUENCE</scope>
    <source>
        <strain evidence="3">DSM 19015</strain>
    </source>
</reference>
<organism evidence="3 4">
    <name type="scientific">Methylobacterium iners</name>
    <dbReference type="NCBI Taxonomy" id="418707"/>
    <lineage>
        <taxon>Bacteria</taxon>
        <taxon>Pseudomonadati</taxon>
        <taxon>Pseudomonadota</taxon>
        <taxon>Alphaproteobacteria</taxon>
        <taxon>Hyphomicrobiales</taxon>
        <taxon>Methylobacteriaceae</taxon>
        <taxon>Methylobacterium</taxon>
    </lineage>
</organism>
<evidence type="ECO:0000313" key="4">
    <source>
        <dbReference type="Proteomes" id="UP001055125"/>
    </source>
</evidence>
<dbReference type="EMBL" id="BPQP01000071">
    <property type="protein sequence ID" value="GJD96866.1"/>
    <property type="molecule type" value="Genomic_DNA"/>
</dbReference>
<sequence length="198" mass="21164">MRRFGQAREGVAILEFALILPILLMLYIGTVELCNALANARKVDLLSRTIGDLVAGISTPTREQVDGIFRSAQVVLLPFDATGSEMIVSAVGVFGSAAGGQMRVCSSVAAGASPRSRGDTPPVALPDGFRVEGVRLLLVEITMNYKPIAAELFARLFGQRVDGIAFSKQVFWPIRTGRRFASHHPEVVLPGGEACPAQ</sequence>
<protein>
    <recommendedName>
        <fullName evidence="2">TadE-like domain-containing protein</fullName>
    </recommendedName>
</protein>
<dbReference type="Proteomes" id="UP001055125">
    <property type="component" value="Unassembled WGS sequence"/>
</dbReference>
<proteinExistence type="predicted"/>
<comment type="caution">
    <text evidence="3">The sequence shown here is derived from an EMBL/GenBank/DDBJ whole genome shotgun (WGS) entry which is preliminary data.</text>
</comment>
<dbReference type="RefSeq" id="WP_238245956.1">
    <property type="nucleotide sequence ID" value="NZ_BPQP01000071.1"/>
</dbReference>
<reference evidence="3" key="1">
    <citation type="journal article" date="2021" name="Front. Microbiol.">
        <title>Comprehensive Comparative Genomics and Phenotyping of Methylobacterium Species.</title>
        <authorList>
            <person name="Alessa O."/>
            <person name="Ogura Y."/>
            <person name="Fujitani Y."/>
            <person name="Takami H."/>
            <person name="Hayashi T."/>
            <person name="Sahin N."/>
            <person name="Tani A."/>
        </authorList>
    </citation>
    <scope>NUCLEOTIDE SEQUENCE</scope>
    <source>
        <strain evidence="3">DSM 19015</strain>
    </source>
</reference>
<dbReference type="InterPro" id="IPR012495">
    <property type="entry name" value="TadE-like_dom"/>
</dbReference>
<keyword evidence="1" id="KW-0812">Transmembrane</keyword>
<keyword evidence="4" id="KW-1185">Reference proteome</keyword>
<name>A0ABQ4S1J2_9HYPH</name>
<evidence type="ECO:0000256" key="1">
    <source>
        <dbReference type="SAM" id="Phobius"/>
    </source>
</evidence>
<gene>
    <name evidence="3" type="ORF">OCOJLMKI_4092</name>
</gene>